<dbReference type="SUPFAM" id="SSF64288">
    <property type="entry name" value="Chorismate lyase-like"/>
    <property type="match status" value="1"/>
</dbReference>
<evidence type="ECO:0000259" key="4">
    <source>
        <dbReference type="PROSITE" id="PS50949"/>
    </source>
</evidence>
<feature type="domain" description="HTH gntR-type" evidence="4">
    <location>
        <begin position="7"/>
        <end position="75"/>
    </location>
</feature>
<evidence type="ECO:0000313" key="5">
    <source>
        <dbReference type="EMBL" id="MDV2077253.1"/>
    </source>
</evidence>
<reference evidence="5 6" key="1">
    <citation type="submission" date="2023-10" db="EMBL/GenBank/DDBJ databases">
        <title>Characteristics and mechanism of a salt-tolerant marine origin heterotrophic nitrifying- aerobic denitrifying bacteria Marinobacter xestospongiae HN1.</title>
        <authorList>
            <person name="Qi R."/>
        </authorList>
    </citation>
    <scope>NUCLEOTIDE SEQUENCE [LARGE SCALE GENOMIC DNA]</scope>
    <source>
        <strain evidence="5 6">HN1</strain>
    </source>
</reference>
<keyword evidence="6" id="KW-1185">Reference proteome</keyword>
<dbReference type="PANTHER" id="PTHR44846:SF1">
    <property type="entry name" value="MANNOSYL-D-GLYCERATE TRANSPORT_METABOLISM SYSTEM REPRESSOR MNGR-RELATED"/>
    <property type="match status" value="1"/>
</dbReference>
<evidence type="ECO:0000256" key="2">
    <source>
        <dbReference type="ARBA" id="ARBA00023125"/>
    </source>
</evidence>
<dbReference type="SMART" id="SM00345">
    <property type="entry name" value="HTH_GNTR"/>
    <property type="match status" value="1"/>
</dbReference>
<dbReference type="Gene3D" id="3.40.1410.10">
    <property type="entry name" value="Chorismate lyase-like"/>
    <property type="match status" value="1"/>
</dbReference>
<evidence type="ECO:0000256" key="1">
    <source>
        <dbReference type="ARBA" id="ARBA00023015"/>
    </source>
</evidence>
<dbReference type="RefSeq" id="WP_316972243.1">
    <property type="nucleotide sequence ID" value="NZ_JAWIIJ010000001.1"/>
</dbReference>
<dbReference type="Gene3D" id="1.10.10.10">
    <property type="entry name" value="Winged helix-like DNA-binding domain superfamily/Winged helix DNA-binding domain"/>
    <property type="match status" value="1"/>
</dbReference>
<name>A0ABU3VSL3_9GAMM</name>
<dbReference type="Pfam" id="PF00392">
    <property type="entry name" value="GntR"/>
    <property type="match status" value="1"/>
</dbReference>
<evidence type="ECO:0000256" key="3">
    <source>
        <dbReference type="ARBA" id="ARBA00023163"/>
    </source>
</evidence>
<dbReference type="Proteomes" id="UP001269819">
    <property type="component" value="Unassembled WGS sequence"/>
</dbReference>
<dbReference type="InterPro" id="IPR028978">
    <property type="entry name" value="Chorismate_lyase_/UTRA_dom_sf"/>
</dbReference>
<protein>
    <submittedName>
        <fullName evidence="5">GntR family transcriptional regulator</fullName>
    </submittedName>
</protein>
<keyword evidence="3" id="KW-0804">Transcription</keyword>
<dbReference type="PRINTS" id="PR00035">
    <property type="entry name" value="HTHGNTR"/>
</dbReference>
<dbReference type="SMART" id="SM00866">
    <property type="entry name" value="UTRA"/>
    <property type="match status" value="1"/>
</dbReference>
<keyword evidence="1" id="KW-0805">Transcription regulation</keyword>
<dbReference type="InterPro" id="IPR050679">
    <property type="entry name" value="Bact_HTH_transcr_reg"/>
</dbReference>
<dbReference type="EMBL" id="JAWIIJ010000001">
    <property type="protein sequence ID" value="MDV2077253.1"/>
    <property type="molecule type" value="Genomic_DNA"/>
</dbReference>
<accession>A0ABU3VSL3</accession>
<dbReference type="CDD" id="cd07377">
    <property type="entry name" value="WHTH_GntR"/>
    <property type="match status" value="1"/>
</dbReference>
<dbReference type="PANTHER" id="PTHR44846">
    <property type="entry name" value="MANNOSYL-D-GLYCERATE TRANSPORT/METABOLISM SYSTEM REPRESSOR MNGR-RELATED"/>
    <property type="match status" value="1"/>
</dbReference>
<sequence length="240" mass="27555">MALNRETTTYHTVAANLQRWIQSGDLPPGSPLPSERALCDRLGVSRVNARDALHFLENQGLVYRMNRVGWFVAPEVFIYDPTRTHSLLDEARHHQRRLTTELLTAERMVPPRQVARRLGMSEQPQAFQVMRRRAVDGRWVLLEQCWFRQAAFPELLEQDLSGSLTALVRDRYGYRQRQLEVAISSKPLTDDQAQHLRVREGSAALQLVREVQAGGECIVVEVEYWLHDAIEMRMGGRSAV</sequence>
<comment type="caution">
    <text evidence="5">The sequence shown here is derived from an EMBL/GenBank/DDBJ whole genome shotgun (WGS) entry which is preliminary data.</text>
</comment>
<gene>
    <name evidence="5" type="ORF">RYS15_01090</name>
</gene>
<dbReference type="InterPro" id="IPR011663">
    <property type="entry name" value="UTRA"/>
</dbReference>
<organism evidence="5 6">
    <name type="scientific">Marinobacter xestospongiae</name>
    <dbReference type="NCBI Taxonomy" id="994319"/>
    <lineage>
        <taxon>Bacteria</taxon>
        <taxon>Pseudomonadati</taxon>
        <taxon>Pseudomonadota</taxon>
        <taxon>Gammaproteobacteria</taxon>
        <taxon>Pseudomonadales</taxon>
        <taxon>Marinobacteraceae</taxon>
        <taxon>Marinobacter</taxon>
    </lineage>
</organism>
<dbReference type="InterPro" id="IPR036388">
    <property type="entry name" value="WH-like_DNA-bd_sf"/>
</dbReference>
<keyword evidence="2" id="KW-0238">DNA-binding</keyword>
<dbReference type="Pfam" id="PF07702">
    <property type="entry name" value="UTRA"/>
    <property type="match status" value="1"/>
</dbReference>
<evidence type="ECO:0000313" key="6">
    <source>
        <dbReference type="Proteomes" id="UP001269819"/>
    </source>
</evidence>
<dbReference type="SUPFAM" id="SSF46785">
    <property type="entry name" value="Winged helix' DNA-binding domain"/>
    <property type="match status" value="1"/>
</dbReference>
<proteinExistence type="predicted"/>
<dbReference type="PROSITE" id="PS50949">
    <property type="entry name" value="HTH_GNTR"/>
    <property type="match status" value="1"/>
</dbReference>
<dbReference type="InterPro" id="IPR036390">
    <property type="entry name" value="WH_DNA-bd_sf"/>
</dbReference>
<dbReference type="InterPro" id="IPR000524">
    <property type="entry name" value="Tscrpt_reg_HTH_GntR"/>
</dbReference>